<dbReference type="AlphaFoldDB" id="A0AAX4IF94"/>
<dbReference type="KEGG" id="cdet:87943541"/>
<organism evidence="2 3">
    <name type="scientific">Colletotrichum destructivum</name>
    <dbReference type="NCBI Taxonomy" id="34406"/>
    <lineage>
        <taxon>Eukaryota</taxon>
        <taxon>Fungi</taxon>
        <taxon>Dikarya</taxon>
        <taxon>Ascomycota</taxon>
        <taxon>Pezizomycotina</taxon>
        <taxon>Sordariomycetes</taxon>
        <taxon>Hypocreomycetidae</taxon>
        <taxon>Glomerellales</taxon>
        <taxon>Glomerellaceae</taxon>
        <taxon>Colletotrichum</taxon>
        <taxon>Colletotrichum destructivum species complex</taxon>
    </lineage>
</organism>
<gene>
    <name evidence="2" type="ORF">CDEST_07038</name>
</gene>
<name>A0AAX4IF94_9PEZI</name>
<accession>A0AAX4IF94</accession>
<feature type="region of interest" description="Disordered" evidence="1">
    <location>
        <begin position="165"/>
        <end position="187"/>
    </location>
</feature>
<sequence>MDNNSAQDGPAPDSNPRALAMFPGKGLATKKNVRYGKATARMAGNWFCAAYIRIRSLSEARFAQGLTWTCQWAVGKGRKLARSNWGLTNAEKRMYEEYTHAHTHMARRLRLRRALELDRRWAGWFPTWRFGPNREWITPCRRWAGQTPPVACLFRMLRYQPWPHQHTRGSAQHGHTGHAMRGSKRELGSLPPARTWSLKDWIRIHDRRQQHQEFQNAQDINQDSRCEKQRRNFPDLAQTRYSNTCCKYTMYCWSTTVSVAACSVRSAVCVPICAQLGPDGSWLVGIPRGLDPPPPPTSGCRRTGAAALFESFSALGRRFFCPASQGKIAAARPSSRPAGTPRQCTHENRQTLCTNFVPTLPDCCSLSPPDAEPESLFFDGESYLRCIDDAQVK</sequence>
<evidence type="ECO:0000313" key="2">
    <source>
        <dbReference type="EMBL" id="WQF82024.1"/>
    </source>
</evidence>
<dbReference type="GeneID" id="87943541"/>
<evidence type="ECO:0000256" key="1">
    <source>
        <dbReference type="SAM" id="MobiDB-lite"/>
    </source>
</evidence>
<keyword evidence="3" id="KW-1185">Reference proteome</keyword>
<dbReference type="RefSeq" id="XP_062779248.1">
    <property type="nucleotide sequence ID" value="XM_062923197.1"/>
</dbReference>
<protein>
    <submittedName>
        <fullName evidence="2">Uncharacterized protein</fullName>
    </submittedName>
</protein>
<evidence type="ECO:0000313" key="3">
    <source>
        <dbReference type="Proteomes" id="UP001322277"/>
    </source>
</evidence>
<dbReference type="EMBL" id="CP137308">
    <property type="protein sequence ID" value="WQF82024.1"/>
    <property type="molecule type" value="Genomic_DNA"/>
</dbReference>
<dbReference type="Proteomes" id="UP001322277">
    <property type="component" value="Chromosome 4"/>
</dbReference>
<proteinExistence type="predicted"/>
<reference evidence="3" key="1">
    <citation type="journal article" date="2023" name="bioRxiv">
        <title>Complete genome of the Medicago anthracnose fungus, Colletotrichum destructivum, reveals a mini-chromosome-like region within a core chromosome.</title>
        <authorList>
            <person name="Lapalu N."/>
            <person name="Simon A."/>
            <person name="Lu A."/>
            <person name="Plaumann P.-L."/>
            <person name="Amselem J."/>
            <person name="Pigne S."/>
            <person name="Auger A."/>
            <person name="Koch C."/>
            <person name="Dallery J.-F."/>
            <person name="O'Connell R.J."/>
        </authorList>
    </citation>
    <scope>NUCLEOTIDE SEQUENCE [LARGE SCALE GENOMIC DNA]</scope>
    <source>
        <strain evidence="3">CBS 520.97</strain>
    </source>
</reference>